<feature type="transmembrane region" description="Helical" evidence="1">
    <location>
        <begin position="88"/>
        <end position="116"/>
    </location>
</feature>
<keyword evidence="1" id="KW-1133">Transmembrane helix</keyword>
<name>A0A4V2KSN7_9HYPH</name>
<comment type="caution">
    <text evidence="2">The sequence shown here is derived from an EMBL/GenBank/DDBJ whole genome shotgun (WGS) entry which is preliminary data.</text>
</comment>
<evidence type="ECO:0000256" key="1">
    <source>
        <dbReference type="SAM" id="Phobius"/>
    </source>
</evidence>
<dbReference type="RefSeq" id="WP_131311333.1">
    <property type="nucleotide sequence ID" value="NZ_SJFN01000040.1"/>
</dbReference>
<feature type="transmembrane region" description="Helical" evidence="1">
    <location>
        <begin position="60"/>
        <end position="82"/>
    </location>
</feature>
<reference evidence="2 3" key="1">
    <citation type="submission" date="2019-02" db="EMBL/GenBank/DDBJ databases">
        <title>Siculibacillus lacustris gen. nov., sp. nov., a new rosette-forming bacterium isolated from a freshwater crater lake (Lake St. Ana, Romania).</title>
        <authorList>
            <person name="Felfoldi T."/>
            <person name="Marton Z."/>
            <person name="Szabo A."/>
            <person name="Mentes A."/>
            <person name="Boka K."/>
            <person name="Marialigeti K."/>
            <person name="Mathe I."/>
            <person name="Koncz M."/>
            <person name="Schumann P."/>
            <person name="Toth E."/>
        </authorList>
    </citation>
    <scope>NUCLEOTIDE SEQUENCE [LARGE SCALE GENOMIC DNA]</scope>
    <source>
        <strain evidence="2 3">SA-279</strain>
    </source>
</reference>
<keyword evidence="3" id="KW-1185">Reference proteome</keyword>
<keyword evidence="1" id="KW-0472">Membrane</keyword>
<dbReference type="EMBL" id="SJFN01000040">
    <property type="protein sequence ID" value="TBW33694.1"/>
    <property type="molecule type" value="Genomic_DNA"/>
</dbReference>
<organism evidence="2 3">
    <name type="scientific">Siculibacillus lacustris</name>
    <dbReference type="NCBI Taxonomy" id="1549641"/>
    <lineage>
        <taxon>Bacteria</taxon>
        <taxon>Pseudomonadati</taxon>
        <taxon>Pseudomonadota</taxon>
        <taxon>Alphaproteobacteria</taxon>
        <taxon>Hyphomicrobiales</taxon>
        <taxon>Ancalomicrobiaceae</taxon>
        <taxon>Siculibacillus</taxon>
    </lineage>
</organism>
<sequence length="202" mass="22133">MTAPAENRPPRSRLARAAAAVARLPLLILVTLYFIIDEVVLAAVRPVIARIGAWRLFERLAAAILSLPAYPTLILFLVPFAILEPFKIWGLILLAGGHFVSGAIMLAASHLTSIVLVERLFHLTRPKLLTIAWFAAVYLRVERLYAWSLGRLKATAAWALVQSALAAVRGALRTARKAIAARLKPLLAELAAGLRRLAPRRD</sequence>
<protein>
    <submittedName>
        <fullName evidence="2">Uncharacterized protein</fullName>
    </submittedName>
</protein>
<dbReference type="AlphaFoldDB" id="A0A4V2KSN7"/>
<evidence type="ECO:0000313" key="2">
    <source>
        <dbReference type="EMBL" id="TBW33694.1"/>
    </source>
</evidence>
<accession>A0A4V2KSN7</accession>
<proteinExistence type="predicted"/>
<feature type="transmembrane region" description="Helical" evidence="1">
    <location>
        <begin position="20"/>
        <end position="48"/>
    </location>
</feature>
<evidence type="ECO:0000313" key="3">
    <source>
        <dbReference type="Proteomes" id="UP000292781"/>
    </source>
</evidence>
<keyword evidence="1" id="KW-0812">Transmembrane</keyword>
<dbReference type="Proteomes" id="UP000292781">
    <property type="component" value="Unassembled WGS sequence"/>
</dbReference>
<gene>
    <name evidence="2" type="ORF">EYW49_19640</name>
</gene>
<dbReference type="OrthoDB" id="7356231at2"/>